<dbReference type="CDD" id="cd00830">
    <property type="entry name" value="KAS_III"/>
    <property type="match status" value="1"/>
</dbReference>
<evidence type="ECO:0000313" key="5">
    <source>
        <dbReference type="EMBL" id="RHN04259.1"/>
    </source>
</evidence>
<dbReference type="Gene3D" id="3.40.47.10">
    <property type="match status" value="1"/>
</dbReference>
<dbReference type="InterPro" id="IPR013747">
    <property type="entry name" value="ACP_syn_III_C"/>
</dbReference>
<evidence type="ECO:0000259" key="3">
    <source>
        <dbReference type="Pfam" id="PF08541"/>
    </source>
</evidence>
<feature type="domain" description="Beta-ketoacyl-[acyl-carrier-protein] synthase III C-terminal" evidence="3">
    <location>
        <begin position="250"/>
        <end position="337"/>
    </location>
</feature>
<dbReference type="Proteomes" id="UP000286003">
    <property type="component" value="Unassembled WGS sequence"/>
</dbReference>
<protein>
    <submittedName>
        <fullName evidence="5">Ketoacyl-ACP synthase III</fullName>
    </submittedName>
</protein>
<name>A0AB37M9X1_9BACE</name>
<gene>
    <name evidence="5" type="ORF">DWZ32_17815</name>
</gene>
<dbReference type="Pfam" id="PF08545">
    <property type="entry name" value="ACP_syn_III"/>
    <property type="match status" value="1"/>
</dbReference>
<dbReference type="GO" id="GO:0004315">
    <property type="term" value="F:3-oxoacyl-[acyl-carrier-protein] synthase activity"/>
    <property type="evidence" value="ECO:0007669"/>
    <property type="project" value="InterPro"/>
</dbReference>
<dbReference type="GO" id="GO:0044550">
    <property type="term" value="P:secondary metabolite biosynthetic process"/>
    <property type="evidence" value="ECO:0007669"/>
    <property type="project" value="TreeGrafter"/>
</dbReference>
<evidence type="ECO:0000259" key="4">
    <source>
        <dbReference type="Pfam" id="PF08545"/>
    </source>
</evidence>
<dbReference type="SUPFAM" id="SSF53901">
    <property type="entry name" value="Thiolase-like"/>
    <property type="match status" value="1"/>
</dbReference>
<sequence>MPYFKFHNIKITGVATSIPSHVVKTDDRTDVWGKEYIEKFKAAVGIEQIHTTAEHQTASDLCYDAAERLILHKNIKREEIGAVLFVGFSTDYWRPSNACILQYRLGLSQDCVAYDLRLACSATPYGLQAACSMMQTSDIKKVLLLIGEMSSQSTYQGDSTALLFGDAGSAILLEKTEEENFIEEMLCSDGSGFKAIIVPAGGFRNPDATHEVFTLANGSKNTLYNTWLNGADVFAFSISAVPKTTKAFFEKTGSKVDDYDCFPIHQANKAICLKIAKKLGIPLERMPLVIDKYGNTTATSLILALCDTYGKDNSNVELNCLIQAFGIGLSWGVASARINTNDILPITETDNIFTEGIVNTPADIGIV</sequence>
<dbReference type="AlphaFoldDB" id="A0AB37M9X1"/>
<evidence type="ECO:0000256" key="1">
    <source>
        <dbReference type="ARBA" id="ARBA00022679"/>
    </source>
</evidence>
<evidence type="ECO:0000313" key="6">
    <source>
        <dbReference type="Proteomes" id="UP000286003"/>
    </source>
</evidence>
<reference evidence="5 6" key="1">
    <citation type="submission" date="2018-08" db="EMBL/GenBank/DDBJ databases">
        <title>A genome reference for cultivated species of the human gut microbiota.</title>
        <authorList>
            <person name="Zou Y."/>
            <person name="Xue W."/>
            <person name="Luo G."/>
        </authorList>
    </citation>
    <scope>NUCLEOTIDE SEQUENCE [LARGE SCALE GENOMIC DNA]</scope>
    <source>
        <strain evidence="5 6">AF31-23</strain>
    </source>
</reference>
<dbReference type="PANTHER" id="PTHR34069">
    <property type="entry name" value="3-OXOACYL-[ACYL-CARRIER-PROTEIN] SYNTHASE 3"/>
    <property type="match status" value="1"/>
</dbReference>
<evidence type="ECO:0000256" key="2">
    <source>
        <dbReference type="ARBA" id="ARBA00023315"/>
    </source>
</evidence>
<dbReference type="GO" id="GO:0006633">
    <property type="term" value="P:fatty acid biosynthetic process"/>
    <property type="evidence" value="ECO:0007669"/>
    <property type="project" value="InterPro"/>
</dbReference>
<accession>A0AB37M9X1</accession>
<feature type="domain" description="Beta-ketoacyl-[acyl-carrier-protein] synthase III N-terminal" evidence="4">
    <location>
        <begin position="114"/>
        <end position="190"/>
    </location>
</feature>
<dbReference type="Pfam" id="PF08541">
    <property type="entry name" value="ACP_syn_III_C"/>
    <property type="match status" value="1"/>
</dbReference>
<dbReference type="InterPro" id="IPR013751">
    <property type="entry name" value="ACP_syn_III_N"/>
</dbReference>
<keyword evidence="2" id="KW-0012">Acyltransferase</keyword>
<proteinExistence type="predicted"/>
<organism evidence="5 6">
    <name type="scientific">Bacteroides intestinalis</name>
    <dbReference type="NCBI Taxonomy" id="329854"/>
    <lineage>
        <taxon>Bacteria</taxon>
        <taxon>Pseudomonadati</taxon>
        <taxon>Bacteroidota</taxon>
        <taxon>Bacteroidia</taxon>
        <taxon>Bacteroidales</taxon>
        <taxon>Bacteroidaceae</taxon>
        <taxon>Bacteroides</taxon>
    </lineage>
</organism>
<comment type="caution">
    <text evidence="5">The sequence shown here is derived from an EMBL/GenBank/DDBJ whole genome shotgun (WGS) entry which is preliminary data.</text>
</comment>
<dbReference type="RefSeq" id="WP_117707593.1">
    <property type="nucleotide sequence ID" value="NZ_JADNLS010000019.1"/>
</dbReference>
<dbReference type="PANTHER" id="PTHR34069:SF2">
    <property type="entry name" value="BETA-KETOACYL-[ACYL-CARRIER-PROTEIN] SYNTHASE III"/>
    <property type="match status" value="1"/>
</dbReference>
<dbReference type="EMBL" id="QRQM01000023">
    <property type="protein sequence ID" value="RHN04259.1"/>
    <property type="molecule type" value="Genomic_DNA"/>
</dbReference>
<keyword evidence="1" id="KW-0808">Transferase</keyword>
<dbReference type="InterPro" id="IPR016039">
    <property type="entry name" value="Thiolase-like"/>
</dbReference>